<gene>
    <name evidence="2" type="ORF">IQ235_06420</name>
</gene>
<feature type="domain" description="Ribosomal RNA small subunit methyltransferase E methyltransferase" evidence="1">
    <location>
        <begin position="1"/>
        <end position="33"/>
    </location>
</feature>
<dbReference type="Pfam" id="PF04452">
    <property type="entry name" value="Methyltrans_RNA"/>
    <property type="match status" value="1"/>
</dbReference>
<sequence>EITEAIDAGFKPASLGCRGLRAGTAPIVALSLVAATLESAK</sequence>
<reference evidence="2" key="1">
    <citation type="submission" date="2020-10" db="EMBL/GenBank/DDBJ databases">
        <authorList>
            <person name="Castelo-Branco R."/>
            <person name="Eusebio N."/>
            <person name="Adriana R."/>
            <person name="Vieira A."/>
            <person name="Brugerolle De Fraissinette N."/>
            <person name="Rezende De Castro R."/>
            <person name="Schneider M.P."/>
            <person name="Vasconcelos V."/>
            <person name="Leao P.N."/>
        </authorList>
    </citation>
    <scope>NUCLEOTIDE SEQUENCE</scope>
    <source>
        <strain evidence="2">LEGE 11467</strain>
    </source>
</reference>
<dbReference type="InterPro" id="IPR046886">
    <property type="entry name" value="RsmE_MTase_dom"/>
</dbReference>
<dbReference type="Proteomes" id="UP000621799">
    <property type="component" value="Unassembled WGS sequence"/>
</dbReference>
<dbReference type="AlphaFoldDB" id="A0A928VUE9"/>
<accession>A0A928VUE9</accession>
<protein>
    <submittedName>
        <fullName evidence="2">16S rRNA (Uracil(1498)-N(3))-methyltransferase</fullName>
    </submittedName>
</protein>
<dbReference type="InterPro" id="IPR029028">
    <property type="entry name" value="Alpha/beta_knot_MTases"/>
</dbReference>
<comment type="caution">
    <text evidence="2">The sequence shown here is derived from an EMBL/GenBank/DDBJ whole genome shotgun (WGS) entry which is preliminary data.</text>
</comment>
<evidence type="ECO:0000313" key="2">
    <source>
        <dbReference type="EMBL" id="MBE9040422.1"/>
    </source>
</evidence>
<dbReference type="EMBL" id="JADEXN010000083">
    <property type="protein sequence ID" value="MBE9040422.1"/>
    <property type="molecule type" value="Genomic_DNA"/>
</dbReference>
<dbReference type="InterPro" id="IPR029026">
    <property type="entry name" value="tRNA_m1G_MTases_N"/>
</dbReference>
<feature type="non-terminal residue" evidence="2">
    <location>
        <position position="1"/>
    </location>
</feature>
<dbReference type="SUPFAM" id="SSF75217">
    <property type="entry name" value="alpha/beta knot"/>
    <property type="match status" value="1"/>
</dbReference>
<dbReference type="Gene3D" id="3.40.1280.10">
    <property type="match status" value="1"/>
</dbReference>
<name>A0A928VUE9_9CYAN</name>
<evidence type="ECO:0000313" key="3">
    <source>
        <dbReference type="Proteomes" id="UP000621799"/>
    </source>
</evidence>
<organism evidence="2 3">
    <name type="scientific">Zarconia navalis LEGE 11467</name>
    <dbReference type="NCBI Taxonomy" id="1828826"/>
    <lineage>
        <taxon>Bacteria</taxon>
        <taxon>Bacillati</taxon>
        <taxon>Cyanobacteriota</taxon>
        <taxon>Cyanophyceae</taxon>
        <taxon>Oscillatoriophycideae</taxon>
        <taxon>Oscillatoriales</taxon>
        <taxon>Oscillatoriales incertae sedis</taxon>
        <taxon>Zarconia</taxon>
        <taxon>Zarconia navalis</taxon>
    </lineage>
</organism>
<proteinExistence type="predicted"/>
<evidence type="ECO:0000259" key="1">
    <source>
        <dbReference type="Pfam" id="PF04452"/>
    </source>
</evidence>
<keyword evidence="3" id="KW-1185">Reference proteome</keyword>